<evidence type="ECO:0000256" key="10">
    <source>
        <dbReference type="ARBA" id="ARBA00023012"/>
    </source>
</evidence>
<evidence type="ECO:0000256" key="3">
    <source>
        <dbReference type="ARBA" id="ARBA00012438"/>
    </source>
</evidence>
<dbReference type="GO" id="GO:0016301">
    <property type="term" value="F:kinase activity"/>
    <property type="evidence" value="ECO:0007669"/>
    <property type="project" value="UniProtKB-KW"/>
</dbReference>
<comment type="catalytic activity">
    <reaction evidence="1">
        <text>ATP + protein L-histidine = ADP + protein N-phospho-L-histidine.</text>
        <dbReference type="EC" id="2.7.13.3"/>
    </reaction>
</comment>
<evidence type="ECO:0000313" key="15">
    <source>
        <dbReference type="EMBL" id="UVI33168.1"/>
    </source>
</evidence>
<reference evidence="15" key="1">
    <citation type="submission" date="2022-01" db="EMBL/GenBank/DDBJ databases">
        <title>Paenibacillus spongiae sp. nov., isolated from marine sponge.</title>
        <authorList>
            <person name="Li Z."/>
            <person name="Zhang M."/>
        </authorList>
    </citation>
    <scope>NUCLEOTIDE SEQUENCE</scope>
    <source>
        <strain evidence="15">PHS-Z3</strain>
    </source>
</reference>
<keyword evidence="6" id="KW-0808">Transferase</keyword>
<dbReference type="Gene3D" id="6.10.340.10">
    <property type="match status" value="1"/>
</dbReference>
<evidence type="ECO:0000256" key="1">
    <source>
        <dbReference type="ARBA" id="ARBA00000085"/>
    </source>
</evidence>
<keyword evidence="5" id="KW-0597">Phosphoprotein</keyword>
<protein>
    <recommendedName>
        <fullName evidence="3">histidine kinase</fullName>
        <ecNumber evidence="3">2.7.13.3</ecNumber>
    </recommendedName>
</protein>
<evidence type="ECO:0000256" key="5">
    <source>
        <dbReference type="ARBA" id="ARBA00022553"/>
    </source>
</evidence>
<dbReference type="SMART" id="SM00387">
    <property type="entry name" value="HATPase_c"/>
    <property type="match status" value="1"/>
</dbReference>
<name>A0ABY5SKR1_9BACL</name>
<dbReference type="PROSITE" id="PS50885">
    <property type="entry name" value="HAMP"/>
    <property type="match status" value="1"/>
</dbReference>
<keyword evidence="7" id="KW-0547">Nucleotide-binding</keyword>
<feature type="domain" description="HAMP" evidence="14">
    <location>
        <begin position="308"/>
        <end position="360"/>
    </location>
</feature>
<dbReference type="RefSeq" id="WP_258389221.1">
    <property type="nucleotide sequence ID" value="NZ_CP091430.1"/>
</dbReference>
<keyword evidence="4" id="KW-1003">Cell membrane</keyword>
<dbReference type="PRINTS" id="PR00344">
    <property type="entry name" value="BCTRLSENSOR"/>
</dbReference>
<evidence type="ECO:0000259" key="13">
    <source>
        <dbReference type="PROSITE" id="PS50109"/>
    </source>
</evidence>
<keyword evidence="9" id="KW-0067">ATP-binding</keyword>
<dbReference type="InterPro" id="IPR036890">
    <property type="entry name" value="HATPase_C_sf"/>
</dbReference>
<gene>
    <name evidence="15" type="ORF">L1F29_15585</name>
</gene>
<keyword evidence="16" id="KW-1185">Reference proteome</keyword>
<feature type="domain" description="Histidine kinase" evidence="13">
    <location>
        <begin position="470"/>
        <end position="570"/>
    </location>
</feature>
<dbReference type="Gene3D" id="3.30.565.10">
    <property type="entry name" value="Histidine kinase-like ATPase, C-terminal domain"/>
    <property type="match status" value="1"/>
</dbReference>
<dbReference type="InterPro" id="IPR010559">
    <property type="entry name" value="Sig_transdc_His_kin_internal"/>
</dbReference>
<feature type="transmembrane region" description="Helical" evidence="12">
    <location>
        <begin position="20"/>
        <end position="39"/>
    </location>
</feature>
<dbReference type="SMART" id="SM00304">
    <property type="entry name" value="HAMP"/>
    <property type="match status" value="1"/>
</dbReference>
<dbReference type="EC" id="2.7.13.3" evidence="3"/>
<keyword evidence="8 15" id="KW-0418">Kinase</keyword>
<dbReference type="InterPro" id="IPR005467">
    <property type="entry name" value="His_kinase_dom"/>
</dbReference>
<dbReference type="Pfam" id="PF02518">
    <property type="entry name" value="HATPase_c"/>
    <property type="match status" value="1"/>
</dbReference>
<evidence type="ECO:0000256" key="4">
    <source>
        <dbReference type="ARBA" id="ARBA00022475"/>
    </source>
</evidence>
<evidence type="ECO:0000259" key="14">
    <source>
        <dbReference type="PROSITE" id="PS50885"/>
    </source>
</evidence>
<dbReference type="InterPro" id="IPR004358">
    <property type="entry name" value="Sig_transdc_His_kin-like_C"/>
</dbReference>
<dbReference type="InterPro" id="IPR050640">
    <property type="entry name" value="Bact_2-comp_sensor_kinase"/>
</dbReference>
<proteinExistence type="predicted"/>
<dbReference type="InterPro" id="IPR003594">
    <property type="entry name" value="HATPase_dom"/>
</dbReference>
<evidence type="ECO:0000313" key="16">
    <source>
        <dbReference type="Proteomes" id="UP001057877"/>
    </source>
</evidence>
<evidence type="ECO:0000256" key="8">
    <source>
        <dbReference type="ARBA" id="ARBA00022777"/>
    </source>
</evidence>
<keyword evidence="10" id="KW-0902">Two-component regulatory system</keyword>
<comment type="subcellular location">
    <subcellularLocation>
        <location evidence="2">Cell membrane</location>
        <topology evidence="2">Multi-pass membrane protein</topology>
    </subcellularLocation>
</comment>
<dbReference type="Pfam" id="PF00672">
    <property type="entry name" value="HAMP"/>
    <property type="match status" value="1"/>
</dbReference>
<dbReference type="PANTHER" id="PTHR34220">
    <property type="entry name" value="SENSOR HISTIDINE KINASE YPDA"/>
    <property type="match status" value="1"/>
</dbReference>
<dbReference type="PANTHER" id="PTHR34220:SF7">
    <property type="entry name" value="SENSOR HISTIDINE KINASE YPDA"/>
    <property type="match status" value="1"/>
</dbReference>
<dbReference type="EMBL" id="CP091430">
    <property type="protein sequence ID" value="UVI33168.1"/>
    <property type="molecule type" value="Genomic_DNA"/>
</dbReference>
<evidence type="ECO:0000256" key="9">
    <source>
        <dbReference type="ARBA" id="ARBA00022840"/>
    </source>
</evidence>
<organism evidence="15 16">
    <name type="scientific">Paenibacillus spongiae</name>
    <dbReference type="NCBI Taxonomy" id="2909671"/>
    <lineage>
        <taxon>Bacteria</taxon>
        <taxon>Bacillati</taxon>
        <taxon>Bacillota</taxon>
        <taxon>Bacilli</taxon>
        <taxon>Bacillales</taxon>
        <taxon>Paenibacillaceae</taxon>
        <taxon>Paenibacillus</taxon>
    </lineage>
</organism>
<evidence type="ECO:0000256" key="2">
    <source>
        <dbReference type="ARBA" id="ARBA00004651"/>
    </source>
</evidence>
<dbReference type="CDD" id="cd06225">
    <property type="entry name" value="HAMP"/>
    <property type="match status" value="1"/>
</dbReference>
<sequence>MKNMLYRWINRIRLKQKLFLSYLIVIIIPITVLGIYNYWQSKQLLGVQAEQSLERSADTIAQNMNFKLEQYRNTANIILYNSAIQKIVSTTYLDYVNLRWDLDQYLYQQFKMIVALNKEIVHLTIYTEADIPESGTALVSATRVANEAWYKQAVGHSAPVWGWDSGHVYLASPFPSLMVNGKNNVLYMNIDYDQFFAPISQLTSDLGIIVADTAGEIIYSNQGQIDDRLGMADMKEQDIIKSDGGTSLIGGQRMLVVKNAISQGNWFMYTYVPVSQVSPDAGNIIKATLIVIGLCLLLLIGIILLLSNTMIKRIHLLLTWMKRVEQGELNLQIKTTSTDEIGDLTVRFGNMLHRLNNLIQEVYANTIVQKEAELRALQAQISPHFLYNTLSFINWRALRSDEHEISHVVTSLSKFYRTVLNKGDQIIAVKDEIDNIKSYLDIVRMMKDNSFDVIYEIDERIYSYRMINFILQPLVENAIQHGIEKDDSDKGILRITASLEQDTILFTVEDNGVGIPEEIIGELLTAQSSGYGLKNVNERIQLKFGSEYGIEISSQIGKGTVMKVVIPRITR</sequence>
<evidence type="ECO:0000256" key="7">
    <source>
        <dbReference type="ARBA" id="ARBA00022741"/>
    </source>
</evidence>
<evidence type="ECO:0000256" key="12">
    <source>
        <dbReference type="SAM" id="Phobius"/>
    </source>
</evidence>
<dbReference type="Proteomes" id="UP001057877">
    <property type="component" value="Chromosome"/>
</dbReference>
<dbReference type="SUPFAM" id="SSF55874">
    <property type="entry name" value="ATPase domain of HSP90 chaperone/DNA topoisomerase II/histidine kinase"/>
    <property type="match status" value="1"/>
</dbReference>
<dbReference type="Pfam" id="PF06580">
    <property type="entry name" value="His_kinase"/>
    <property type="match status" value="1"/>
</dbReference>
<evidence type="ECO:0000256" key="11">
    <source>
        <dbReference type="ARBA" id="ARBA00023136"/>
    </source>
</evidence>
<evidence type="ECO:0000256" key="6">
    <source>
        <dbReference type="ARBA" id="ARBA00022679"/>
    </source>
</evidence>
<dbReference type="PROSITE" id="PS50109">
    <property type="entry name" value="HIS_KIN"/>
    <property type="match status" value="1"/>
</dbReference>
<dbReference type="SUPFAM" id="SSF158472">
    <property type="entry name" value="HAMP domain-like"/>
    <property type="match status" value="1"/>
</dbReference>
<feature type="transmembrane region" description="Helical" evidence="12">
    <location>
        <begin position="284"/>
        <end position="306"/>
    </location>
</feature>
<keyword evidence="12" id="KW-0812">Transmembrane</keyword>
<accession>A0ABY5SKR1</accession>
<dbReference type="InterPro" id="IPR003660">
    <property type="entry name" value="HAMP_dom"/>
</dbReference>
<keyword evidence="12" id="KW-1133">Transmembrane helix</keyword>
<keyword evidence="11 12" id="KW-0472">Membrane</keyword>